<dbReference type="InterPro" id="IPR011990">
    <property type="entry name" value="TPR-like_helical_dom_sf"/>
</dbReference>
<evidence type="ECO:0000256" key="1">
    <source>
        <dbReference type="SAM" id="SignalP"/>
    </source>
</evidence>
<reference evidence="2 3" key="1">
    <citation type="submission" date="2020-02" db="EMBL/GenBank/DDBJ databases">
        <title>Draft genome sequence of Limisphaera ngatamarikiensis NGM72.4T, a thermophilic Verrucomicrobia grouped in subdivision 3.</title>
        <authorList>
            <person name="Carere C.R."/>
            <person name="Steen J."/>
            <person name="Hugenholtz P."/>
            <person name="Stott M.B."/>
        </authorList>
    </citation>
    <scope>NUCLEOTIDE SEQUENCE [LARGE SCALE GENOMIC DNA]</scope>
    <source>
        <strain evidence="2 3">NGM72.4</strain>
    </source>
</reference>
<proteinExistence type="predicted"/>
<sequence>MRTVWPVWLLGAWVWAGCAAPRAQTPPLTGDILVDGPRQIAEGPARDRVLWQYRTAAAAMRQGRFDLARSLLDDALLTLQGRYGPDAEARRARSLFRPESVKPFLGEPYERSMAWIYRGILYWRDGELDNARACFRSAQFEDSDAAEHTYVGDWVLPDYLEALATAKLGGDPADALRRAQEHVRGATLPPLDRSVNTLIFVEFGPGPVKYATGEFGEQLRFRVPPSPVNAVRVKVGEVSITAAPVDDVGYQATTRGGRVMDHILGNKAVFKESTDRLGDAAIVGGAVLAAAGQGRKSAADEAGAALVLAGLASKLLSAATVPRADTRMWDNLPRYLTFVQMRLPPGEHTVTVEFLDARGEPVAGRTKTVHFRVPADGRDAVVFVSDTSTTPQNQ</sequence>
<gene>
    <name evidence="2" type="ORF">G4L39_05485</name>
</gene>
<keyword evidence="3" id="KW-1185">Reference proteome</keyword>
<protein>
    <submittedName>
        <fullName evidence="2">Tetratricopeptide repeat protein</fullName>
    </submittedName>
</protein>
<evidence type="ECO:0000313" key="2">
    <source>
        <dbReference type="EMBL" id="NGO38847.1"/>
    </source>
</evidence>
<feature type="signal peptide" evidence="1">
    <location>
        <begin position="1"/>
        <end position="19"/>
    </location>
</feature>
<keyword evidence="1" id="KW-0732">Signal</keyword>
<comment type="caution">
    <text evidence="2">The sequence shown here is derived from an EMBL/GenBank/DDBJ whole genome shotgun (WGS) entry which is preliminary data.</text>
</comment>
<organism evidence="2 3">
    <name type="scientific">Limisphaera ngatamarikiensis</name>
    <dbReference type="NCBI Taxonomy" id="1324935"/>
    <lineage>
        <taxon>Bacteria</taxon>
        <taxon>Pseudomonadati</taxon>
        <taxon>Verrucomicrobiota</taxon>
        <taxon>Verrucomicrobiia</taxon>
        <taxon>Limisphaerales</taxon>
        <taxon>Limisphaeraceae</taxon>
        <taxon>Limisphaera</taxon>
    </lineage>
</organism>
<dbReference type="Proteomes" id="UP000477311">
    <property type="component" value="Unassembled WGS sequence"/>
</dbReference>
<dbReference type="SUPFAM" id="SSF48452">
    <property type="entry name" value="TPR-like"/>
    <property type="match status" value="1"/>
</dbReference>
<dbReference type="PROSITE" id="PS51257">
    <property type="entry name" value="PROKAR_LIPOPROTEIN"/>
    <property type="match status" value="1"/>
</dbReference>
<evidence type="ECO:0000313" key="3">
    <source>
        <dbReference type="Proteomes" id="UP000477311"/>
    </source>
</evidence>
<dbReference type="AlphaFoldDB" id="A0A6M1RN30"/>
<accession>A0A6M1RN30</accession>
<dbReference type="RefSeq" id="WP_165106538.1">
    <property type="nucleotide sequence ID" value="NZ_JAAKYA010000032.1"/>
</dbReference>
<name>A0A6M1RN30_9BACT</name>
<dbReference type="EMBL" id="JAAKYA010000032">
    <property type="protein sequence ID" value="NGO38847.1"/>
    <property type="molecule type" value="Genomic_DNA"/>
</dbReference>
<feature type="chain" id="PRO_5026993557" evidence="1">
    <location>
        <begin position="20"/>
        <end position="394"/>
    </location>
</feature>
<dbReference type="Gene3D" id="1.25.40.10">
    <property type="entry name" value="Tetratricopeptide repeat domain"/>
    <property type="match status" value="1"/>
</dbReference>